<sequence length="630" mass="68390">MLGSGFGFAFLKFFLRTLREAIFRAMAAKRRPCVTWFDERLGESPTWSQHTKNTFIDFDGQEEEWRAALRRERSAPACILARDWQRHRSTSRRQTAPTEALVASLEQNVEPSTSPLGGPRRWASSRASSRASSCASGASGRARLSSSRGRRSSRSARGRSIGCSSRSSGRSSKGCSSGRSSGRSSCRSLRRRPVRQHGRSSRRCPRAIREKLELKPELELKQAQAVPDKEALPGEVSTAAENPEQGKEHTLQNAAKKFEQVQAQQEQDTKQESEEEGRSGTLLKISSSLESIRALAGASQSRIMVKNRFLTLLGEEEDPDQQSPAGATEVSPKSACCSRGGSLSLEAEVVLFPRKKNKRRTSCGAEVPKKISVSKVLPNKTSAVTAGHPKQDSASTVPNKAGTPTMADSGGIVRSQTMHGLTGTSAKEADRGTSPTSRMFEMHKLQSKEVGFTRPEESSANILGASLVDCMEAKLVGTTVPKLGGAQAFCLASLAVKGNELAVAKHLREGPSRRLVLASPANPCLPHTMKEILPVELGMVVHAEAVDSSGWGFGSIVAPASMAGRSGCFRCVDFQVLAVELLRQNSLDIMPGDWKEVARMQASSTQSRLRQKAILNRIRVARSAWQLQEP</sequence>
<comment type="caution">
    <text evidence="2">The sequence shown here is derived from an EMBL/GenBank/DDBJ whole genome shotgun (WGS) entry which is preliminary data.</text>
</comment>
<feature type="region of interest" description="Disordered" evidence="1">
    <location>
        <begin position="259"/>
        <end position="282"/>
    </location>
</feature>
<feature type="compositionally biased region" description="Low complexity" evidence="1">
    <location>
        <begin position="158"/>
        <end position="187"/>
    </location>
</feature>
<organism evidence="2 3">
    <name type="scientific">Polarella glacialis</name>
    <name type="common">Dinoflagellate</name>
    <dbReference type="NCBI Taxonomy" id="89957"/>
    <lineage>
        <taxon>Eukaryota</taxon>
        <taxon>Sar</taxon>
        <taxon>Alveolata</taxon>
        <taxon>Dinophyceae</taxon>
        <taxon>Suessiales</taxon>
        <taxon>Suessiaceae</taxon>
        <taxon>Polarella</taxon>
    </lineage>
</organism>
<feature type="region of interest" description="Disordered" evidence="1">
    <location>
        <begin position="418"/>
        <end position="437"/>
    </location>
</feature>
<evidence type="ECO:0000313" key="3">
    <source>
        <dbReference type="Proteomes" id="UP000654075"/>
    </source>
</evidence>
<keyword evidence="3" id="KW-1185">Reference proteome</keyword>
<reference evidence="2" key="1">
    <citation type="submission" date="2021-02" db="EMBL/GenBank/DDBJ databases">
        <authorList>
            <person name="Dougan E. K."/>
            <person name="Rhodes N."/>
            <person name="Thang M."/>
            <person name="Chan C."/>
        </authorList>
    </citation>
    <scope>NUCLEOTIDE SEQUENCE</scope>
</reference>
<feature type="compositionally biased region" description="Polar residues" evidence="1">
    <location>
        <begin position="105"/>
        <end position="115"/>
    </location>
</feature>
<feature type="region of interest" description="Disordered" evidence="1">
    <location>
        <begin position="104"/>
        <end position="208"/>
    </location>
</feature>
<proteinExistence type="predicted"/>
<feature type="region of interest" description="Disordered" evidence="1">
    <location>
        <begin position="316"/>
        <end position="339"/>
    </location>
</feature>
<feature type="region of interest" description="Disordered" evidence="1">
    <location>
        <begin position="379"/>
        <end position="412"/>
    </location>
</feature>
<protein>
    <submittedName>
        <fullName evidence="2">Uncharacterized protein</fullName>
    </submittedName>
</protein>
<evidence type="ECO:0000256" key="1">
    <source>
        <dbReference type="SAM" id="MobiDB-lite"/>
    </source>
</evidence>
<gene>
    <name evidence="2" type="ORF">PGLA1383_LOCUS53188</name>
</gene>
<accession>A0A813HHH9</accession>
<dbReference type="EMBL" id="CAJNNV010031793">
    <property type="protein sequence ID" value="CAE8637887.1"/>
    <property type="molecule type" value="Genomic_DNA"/>
</dbReference>
<feature type="compositionally biased region" description="Basic residues" evidence="1">
    <location>
        <begin position="148"/>
        <end position="157"/>
    </location>
</feature>
<dbReference type="Proteomes" id="UP000654075">
    <property type="component" value="Unassembled WGS sequence"/>
</dbReference>
<evidence type="ECO:0000313" key="2">
    <source>
        <dbReference type="EMBL" id="CAE8637887.1"/>
    </source>
</evidence>
<feature type="compositionally biased region" description="Basic and acidic residues" evidence="1">
    <location>
        <begin position="267"/>
        <end position="278"/>
    </location>
</feature>
<feature type="compositionally biased region" description="Low complexity" evidence="1">
    <location>
        <begin position="120"/>
        <end position="147"/>
    </location>
</feature>
<name>A0A813HHH9_POLGL</name>
<dbReference type="AlphaFoldDB" id="A0A813HHH9"/>
<feature type="compositionally biased region" description="Basic residues" evidence="1">
    <location>
        <begin position="188"/>
        <end position="206"/>
    </location>
</feature>